<name>A0A2X2C2D5_PROMI</name>
<gene>
    <name evidence="1" type="primary">idrD_3</name>
    <name evidence="1" type="ORF">NCTC10975_00591</name>
</gene>
<proteinExistence type="predicted"/>
<reference evidence="1 2" key="1">
    <citation type="submission" date="2018-06" db="EMBL/GenBank/DDBJ databases">
        <authorList>
            <consortium name="Pathogen Informatics"/>
            <person name="Doyle S."/>
        </authorList>
    </citation>
    <scope>NUCLEOTIDE SEQUENCE [LARGE SCALE GENOMIC DNA]</scope>
    <source>
        <strain evidence="1 2">NCTC10975</strain>
    </source>
</reference>
<dbReference type="Proteomes" id="UP000251485">
    <property type="component" value="Unassembled WGS sequence"/>
</dbReference>
<dbReference type="AlphaFoldDB" id="A0A2X2C2D5"/>
<protein>
    <submittedName>
        <fullName evidence="1">IdrD</fullName>
    </submittedName>
</protein>
<accession>A0A2X2C2D5</accession>
<evidence type="ECO:0000313" key="1">
    <source>
        <dbReference type="EMBL" id="SPY94255.1"/>
    </source>
</evidence>
<evidence type="ECO:0000313" key="2">
    <source>
        <dbReference type="Proteomes" id="UP000251485"/>
    </source>
</evidence>
<organism evidence="1 2">
    <name type="scientific">Proteus mirabilis</name>
    <dbReference type="NCBI Taxonomy" id="584"/>
    <lineage>
        <taxon>Bacteria</taxon>
        <taxon>Pseudomonadati</taxon>
        <taxon>Pseudomonadota</taxon>
        <taxon>Gammaproteobacteria</taxon>
        <taxon>Enterobacterales</taxon>
        <taxon>Morganellaceae</taxon>
        <taxon>Proteus</taxon>
    </lineage>
</organism>
<sequence>MAGGINLYAYAPNPLTWVDPWGLLDENTFIHYTDKAGFDSIMKTGVLNPNSQGKVYVTDILMIPDDVTRHLLINNPKYVGRGDYAIIFKVDSVQLTNINKVSEFEYIHSGKLKMKEILHAGKNPYSIVSHIDYETRNKMTNNQLNARSKCGG</sequence>
<dbReference type="EMBL" id="UAUE01000003">
    <property type="protein sequence ID" value="SPY94255.1"/>
    <property type="molecule type" value="Genomic_DNA"/>
</dbReference>